<accession>A0A438NDN4</accession>
<gene>
    <name evidence="1" type="ORF">B0A52_02802</name>
</gene>
<dbReference type="Gene3D" id="2.30.30.100">
    <property type="match status" value="1"/>
</dbReference>
<dbReference type="AlphaFoldDB" id="A0A438NDN4"/>
<dbReference type="InterPro" id="IPR034110">
    <property type="entry name" value="LSMD1_Sm"/>
</dbReference>
<dbReference type="InterPro" id="IPR050914">
    <property type="entry name" value="snRNP_SmB/NAA38-like"/>
</dbReference>
<dbReference type="InterPro" id="IPR010920">
    <property type="entry name" value="LSM_dom_sf"/>
</dbReference>
<dbReference type="Proteomes" id="UP000288859">
    <property type="component" value="Unassembled WGS sequence"/>
</dbReference>
<reference evidence="1 2" key="1">
    <citation type="submission" date="2017-03" db="EMBL/GenBank/DDBJ databases">
        <title>Genomes of endolithic fungi from Antarctica.</title>
        <authorList>
            <person name="Coleine C."/>
            <person name="Masonjones S."/>
            <person name="Stajich J.E."/>
        </authorList>
    </citation>
    <scope>NUCLEOTIDE SEQUENCE [LARGE SCALE GENOMIC DNA]</scope>
    <source>
        <strain evidence="1 2">CCFEE 6314</strain>
    </source>
</reference>
<name>A0A438NDN4_EXOME</name>
<dbReference type="GO" id="GO:0031417">
    <property type="term" value="C:NatC complex"/>
    <property type="evidence" value="ECO:0007669"/>
    <property type="project" value="InterPro"/>
</dbReference>
<evidence type="ECO:0000313" key="2">
    <source>
        <dbReference type="Proteomes" id="UP000288859"/>
    </source>
</evidence>
<sequence>MEIGEATQFLESLVGKTLRVAIPDGRLFSGTFRCTDGVGFDISRDAELADIIAKDSNMILSNAFEYRMPSQAAEEAAIQQAMATGQTARADMTSRFVGLIVVPGKQITKVEVEERRDGPGVSHGLSIRTR</sequence>
<evidence type="ECO:0000313" key="1">
    <source>
        <dbReference type="EMBL" id="RVX73912.1"/>
    </source>
</evidence>
<dbReference type="SUPFAM" id="SSF50182">
    <property type="entry name" value="Sm-like ribonucleoproteins"/>
    <property type="match status" value="1"/>
</dbReference>
<evidence type="ECO:0008006" key="3">
    <source>
        <dbReference type="Google" id="ProtNLM"/>
    </source>
</evidence>
<proteinExistence type="predicted"/>
<organism evidence="1 2">
    <name type="scientific">Exophiala mesophila</name>
    <name type="common">Black yeast-like fungus</name>
    <dbReference type="NCBI Taxonomy" id="212818"/>
    <lineage>
        <taxon>Eukaryota</taxon>
        <taxon>Fungi</taxon>
        <taxon>Dikarya</taxon>
        <taxon>Ascomycota</taxon>
        <taxon>Pezizomycotina</taxon>
        <taxon>Eurotiomycetes</taxon>
        <taxon>Chaetothyriomycetidae</taxon>
        <taxon>Chaetothyriales</taxon>
        <taxon>Herpotrichiellaceae</taxon>
        <taxon>Exophiala</taxon>
    </lineage>
</organism>
<comment type="caution">
    <text evidence="1">The sequence shown here is derived from an EMBL/GenBank/DDBJ whole genome shotgun (WGS) entry which is preliminary data.</text>
</comment>
<protein>
    <recommendedName>
        <fullName evidence="3">LSM domain-containing protein</fullName>
    </recommendedName>
</protein>
<dbReference type="CDD" id="cd06168">
    <property type="entry name" value="LSMD1"/>
    <property type="match status" value="1"/>
</dbReference>
<dbReference type="VEuPathDB" id="FungiDB:PV10_02433"/>
<dbReference type="EMBL" id="NAJM01000006">
    <property type="protein sequence ID" value="RVX73912.1"/>
    <property type="molecule type" value="Genomic_DNA"/>
</dbReference>
<dbReference type="PANTHER" id="PTHR10701:SF5">
    <property type="entry name" value="N-ALPHA-ACETYLTRANSFERASE 38, NATC AUXILIARY SUBUNIT"/>
    <property type="match status" value="1"/>
</dbReference>
<dbReference type="PANTHER" id="PTHR10701">
    <property type="entry name" value="SMALL NUCLEAR RIBONUCLEOPROTEIN-ASSOCIATED PROTEIN B AND N"/>
    <property type="match status" value="1"/>
</dbReference>
<dbReference type="OrthoDB" id="368909at2759"/>